<dbReference type="KEGG" id="sgm:GCM10017557_33160"/>
<dbReference type="Proteomes" id="UP000516444">
    <property type="component" value="Chromosome"/>
</dbReference>
<dbReference type="EMBL" id="AP023440">
    <property type="protein sequence ID" value="BCL28457.1"/>
    <property type="molecule type" value="Genomic_DNA"/>
</dbReference>
<evidence type="ECO:0008006" key="3">
    <source>
        <dbReference type="Google" id="ProtNLM"/>
    </source>
</evidence>
<organism evidence="1 2">
    <name type="scientific">Streptomyces aurantiacus</name>
    <dbReference type="NCBI Taxonomy" id="47760"/>
    <lineage>
        <taxon>Bacteria</taxon>
        <taxon>Bacillati</taxon>
        <taxon>Actinomycetota</taxon>
        <taxon>Actinomycetes</taxon>
        <taxon>Kitasatosporales</taxon>
        <taxon>Streptomycetaceae</taxon>
        <taxon>Streptomyces</taxon>
        <taxon>Streptomyces aurantiacus group</taxon>
    </lineage>
</organism>
<evidence type="ECO:0000313" key="1">
    <source>
        <dbReference type="EMBL" id="BCL28457.1"/>
    </source>
</evidence>
<dbReference type="AlphaFoldDB" id="A0A7G1P3R4"/>
<name>A0A7G1P3R4_9ACTN</name>
<proteinExistence type="predicted"/>
<reference evidence="1 2" key="1">
    <citation type="journal article" date="2014" name="Int. J. Syst. Evol. Microbiol.">
        <title>Complete genome sequence of Corynebacterium casei LMG S-19264T (=DSM 44701T), isolated from a smear-ripened cheese.</title>
        <authorList>
            <consortium name="US DOE Joint Genome Institute (JGI-PGF)"/>
            <person name="Walter F."/>
            <person name="Albersmeier A."/>
            <person name="Kalinowski J."/>
            <person name="Ruckert C."/>
        </authorList>
    </citation>
    <scope>NUCLEOTIDE SEQUENCE [LARGE SCALE GENOMIC DNA]</scope>
    <source>
        <strain evidence="1 2">JCM 4677</strain>
    </source>
</reference>
<evidence type="ECO:0000313" key="2">
    <source>
        <dbReference type="Proteomes" id="UP000516444"/>
    </source>
</evidence>
<sequence length="91" mass="10388">MERTYGWLMSHCRPARGYETRPHRSEALIQLAMTELMTRRLTGENTVSQRLSHRLRKPDCAYQTAPPTRNHQTCGPSAPVLDSSLTVYTCP</sequence>
<protein>
    <recommendedName>
        <fullName evidence="3">Transposase</fullName>
    </recommendedName>
</protein>
<gene>
    <name evidence="1" type="ORF">GCM10017557_33160</name>
</gene>
<accession>A0A7G1P3R4</accession>
<keyword evidence="2" id="KW-1185">Reference proteome</keyword>